<evidence type="ECO:0000313" key="6">
    <source>
        <dbReference type="Proteomes" id="UP000243579"/>
    </source>
</evidence>
<sequence length="414" mass="44684">MNLFPFLRQLRRELHAHPELAFAEVRTQRTLRAVLMDEAKISAESIRTCAGTGLVVDIDAAPGATPGGSAVRCVAFRSDMDALPMSEKNSHLPYASSTPQAAHMCGHDGHMATLVGFAILLQRQRHKLPANTRVRLLFQPSEEENPGGALAMIRDGCLDGVDEVYGYHNYGFPLGNVHVKAGPVMAHEQEFTIKITGTGGHGSAPQLCVDPIMIAAQIVNALQTIVSRTLSPYDSAVLSVTQIHAGEANNVIPSSATLGGTMRDYGVGPTMRRQFEALVHGICTMHGATCQIDITEGYPAVINAPVQADIVAQVASRVATASSDGLPMMASEDVSYYLQERPGCFFFVGTKAPTDTQARDLHSDAYDFNDDALPIGVRMFLGLVEHRFGTTLYSDREFHDALHIEEKLPTGISS</sequence>
<feature type="binding site" evidence="3">
    <location>
        <position position="362"/>
    </location>
    <ligand>
        <name>Mn(2+)</name>
        <dbReference type="ChEBI" id="CHEBI:29035"/>
        <label>2</label>
    </ligand>
</feature>
<keyword evidence="5" id="KW-0645">Protease</keyword>
<feature type="binding site" evidence="3">
    <location>
        <position position="105"/>
    </location>
    <ligand>
        <name>Mn(2+)</name>
        <dbReference type="ChEBI" id="CHEBI:29035"/>
        <label>2</label>
    </ligand>
</feature>
<organism evidence="5 6">
    <name type="scientific">Achlya hypogyna</name>
    <name type="common">Oomycete</name>
    <name type="synonym">Protoachlya hypogyna</name>
    <dbReference type="NCBI Taxonomy" id="1202772"/>
    <lineage>
        <taxon>Eukaryota</taxon>
        <taxon>Sar</taxon>
        <taxon>Stramenopiles</taxon>
        <taxon>Oomycota</taxon>
        <taxon>Saprolegniomycetes</taxon>
        <taxon>Saprolegniales</taxon>
        <taxon>Achlyaceae</taxon>
        <taxon>Achlya</taxon>
    </lineage>
</organism>
<feature type="domain" description="Peptidase M20 dimerisation" evidence="4">
    <location>
        <begin position="191"/>
        <end position="263"/>
    </location>
</feature>
<dbReference type="InterPro" id="IPR011650">
    <property type="entry name" value="Peptidase_M20_dimer"/>
</dbReference>
<dbReference type="Gene3D" id="3.30.70.360">
    <property type="match status" value="1"/>
</dbReference>
<dbReference type="PANTHER" id="PTHR11014">
    <property type="entry name" value="PEPTIDASE M20 FAMILY MEMBER"/>
    <property type="match status" value="1"/>
</dbReference>
<accession>A0A1V9Z0B4</accession>
<dbReference type="EMBL" id="JNBR01000534">
    <property type="protein sequence ID" value="OQR91435.1"/>
    <property type="molecule type" value="Genomic_DNA"/>
</dbReference>
<evidence type="ECO:0000259" key="4">
    <source>
        <dbReference type="Pfam" id="PF07687"/>
    </source>
</evidence>
<feature type="binding site" evidence="3">
    <location>
        <position position="107"/>
    </location>
    <ligand>
        <name>Mn(2+)</name>
        <dbReference type="ChEBI" id="CHEBI:29035"/>
        <label>2</label>
    </ligand>
</feature>
<name>A0A1V9Z0B4_ACHHY</name>
<dbReference type="PANTHER" id="PTHR11014:SF63">
    <property type="entry name" value="METALLOPEPTIDASE, PUTATIVE (AFU_ORTHOLOGUE AFUA_6G09600)-RELATED"/>
    <property type="match status" value="1"/>
</dbReference>
<evidence type="ECO:0000313" key="5">
    <source>
        <dbReference type="EMBL" id="OQR91435.1"/>
    </source>
</evidence>
<dbReference type="Pfam" id="PF07687">
    <property type="entry name" value="M20_dimer"/>
    <property type="match status" value="1"/>
</dbReference>
<reference evidence="5 6" key="1">
    <citation type="journal article" date="2014" name="Genome Biol. Evol.">
        <title>The secreted proteins of Achlya hypogyna and Thraustotheca clavata identify the ancestral oomycete secretome and reveal gene acquisitions by horizontal gene transfer.</title>
        <authorList>
            <person name="Misner I."/>
            <person name="Blouin N."/>
            <person name="Leonard G."/>
            <person name="Richards T.A."/>
            <person name="Lane C.E."/>
        </authorList>
    </citation>
    <scope>NUCLEOTIDE SEQUENCE [LARGE SCALE GENOMIC DNA]</scope>
    <source>
        <strain evidence="5 6">ATCC 48635</strain>
    </source>
</reference>
<keyword evidence="5" id="KW-0482">Metalloprotease</keyword>
<keyword evidence="2" id="KW-0378">Hydrolase</keyword>
<comment type="caution">
    <text evidence="5">The sequence shown here is derived from an EMBL/GenBank/DDBJ whole genome shotgun (WGS) entry which is preliminary data.</text>
</comment>
<dbReference type="CDD" id="cd03886">
    <property type="entry name" value="M20_Acy1"/>
    <property type="match status" value="1"/>
</dbReference>
<dbReference type="SUPFAM" id="SSF55031">
    <property type="entry name" value="Bacterial exopeptidase dimerisation domain"/>
    <property type="match status" value="1"/>
</dbReference>
<dbReference type="STRING" id="1202772.A0A1V9Z0B4"/>
<keyword evidence="3" id="KW-0464">Manganese</keyword>
<dbReference type="PIRSF" id="PIRSF005962">
    <property type="entry name" value="Pept_M20D_amidohydro"/>
    <property type="match status" value="1"/>
</dbReference>
<evidence type="ECO:0000256" key="1">
    <source>
        <dbReference type="ARBA" id="ARBA00006153"/>
    </source>
</evidence>
<gene>
    <name evidence="5" type="ORF">ACHHYP_04698</name>
</gene>
<dbReference type="InterPro" id="IPR002933">
    <property type="entry name" value="Peptidase_M20"/>
</dbReference>
<dbReference type="GO" id="GO:0046872">
    <property type="term" value="F:metal ion binding"/>
    <property type="evidence" value="ECO:0007669"/>
    <property type="project" value="UniProtKB-KW"/>
</dbReference>
<dbReference type="InterPro" id="IPR036264">
    <property type="entry name" value="Bact_exopeptidase_dim_dom"/>
</dbReference>
<dbReference type="OrthoDB" id="6119954at2759"/>
<dbReference type="InterPro" id="IPR017439">
    <property type="entry name" value="Amidohydrolase"/>
</dbReference>
<dbReference type="NCBIfam" id="TIGR01891">
    <property type="entry name" value="amidohydrolases"/>
    <property type="match status" value="1"/>
</dbReference>
<keyword evidence="3" id="KW-0479">Metal-binding</keyword>
<comment type="similarity">
    <text evidence="1">Belongs to the peptidase M20 family.</text>
</comment>
<protein>
    <submittedName>
        <fullName evidence="5">Metalloprotease family M20D</fullName>
    </submittedName>
</protein>
<feature type="binding site" evidence="3">
    <location>
        <position position="168"/>
    </location>
    <ligand>
        <name>Mn(2+)</name>
        <dbReference type="ChEBI" id="CHEBI:29035"/>
        <label>2</label>
    </ligand>
</feature>
<dbReference type="Pfam" id="PF01546">
    <property type="entry name" value="Peptidase_M20"/>
    <property type="match status" value="1"/>
</dbReference>
<dbReference type="SUPFAM" id="SSF53187">
    <property type="entry name" value="Zn-dependent exopeptidases"/>
    <property type="match status" value="1"/>
</dbReference>
<evidence type="ECO:0000256" key="3">
    <source>
        <dbReference type="PIRSR" id="PIRSR005962-1"/>
    </source>
</evidence>
<proteinExistence type="inferred from homology"/>
<keyword evidence="6" id="KW-1185">Reference proteome</keyword>
<dbReference type="GO" id="GO:0006508">
    <property type="term" value="P:proteolysis"/>
    <property type="evidence" value="ECO:0007669"/>
    <property type="project" value="UniProtKB-KW"/>
</dbReference>
<dbReference type="FunFam" id="3.30.70.360:FF:000001">
    <property type="entry name" value="N-acetyldiaminopimelate deacetylase"/>
    <property type="match status" value="1"/>
</dbReference>
<dbReference type="AlphaFoldDB" id="A0A1V9Z0B4"/>
<comment type="cofactor">
    <cofactor evidence="3">
        <name>Mn(2+)</name>
        <dbReference type="ChEBI" id="CHEBI:29035"/>
    </cofactor>
    <text evidence="3">The Mn(2+) ion enhances activity.</text>
</comment>
<dbReference type="Gene3D" id="3.40.630.10">
    <property type="entry name" value="Zn peptidases"/>
    <property type="match status" value="1"/>
</dbReference>
<dbReference type="GO" id="GO:0008237">
    <property type="term" value="F:metallopeptidase activity"/>
    <property type="evidence" value="ECO:0007669"/>
    <property type="project" value="UniProtKB-KW"/>
</dbReference>
<evidence type="ECO:0000256" key="2">
    <source>
        <dbReference type="ARBA" id="ARBA00022801"/>
    </source>
</evidence>
<feature type="binding site" evidence="3">
    <location>
        <position position="143"/>
    </location>
    <ligand>
        <name>Mn(2+)</name>
        <dbReference type="ChEBI" id="CHEBI:29035"/>
        <label>2</label>
    </ligand>
</feature>
<dbReference type="Proteomes" id="UP000243579">
    <property type="component" value="Unassembled WGS sequence"/>
</dbReference>